<keyword evidence="4" id="KW-0813">Transport</keyword>
<comment type="subunit">
    <text evidence="12">The complex is composed of two ATP-binding proteins (OppD and OppF), two transmembrane proteins (OppB and OppC) and a solute-binding protein (OppA).</text>
</comment>
<gene>
    <name evidence="17" type="ORF">D0U04_20990</name>
    <name evidence="16" type="ORF">DJ93_3654</name>
</gene>
<evidence type="ECO:0000256" key="3">
    <source>
        <dbReference type="ARBA" id="ARBA00005695"/>
    </source>
</evidence>
<dbReference type="Gene3D" id="3.40.190.10">
    <property type="entry name" value="Periplasmic binding protein-like II"/>
    <property type="match status" value="1"/>
</dbReference>
<dbReference type="Pfam" id="PF00496">
    <property type="entry name" value="SBP_bac_5"/>
    <property type="match status" value="1"/>
</dbReference>
<dbReference type="GO" id="GO:1904680">
    <property type="term" value="F:peptide transmembrane transporter activity"/>
    <property type="evidence" value="ECO:0007669"/>
    <property type="project" value="TreeGrafter"/>
</dbReference>
<evidence type="ECO:0000313" key="19">
    <source>
        <dbReference type="Proteomes" id="UP000264294"/>
    </source>
</evidence>
<sequence length="544" mass="61757">MKKKIPLLLASTLTVSVLGACSYQKDDNKASAKGSSTSNKQVLNLTETAEIPTMDTTLSTDAASSNIMNNTMEGLYRLGKDDKLVPGVAKSYKKSEDGKKYVFKLREDAKWSNGEPVTAKDFVYSWRRAVDSNTGAKFAYILFDVKNAEKINKKELPVEELGVKAVDDHTLEVELDNPVPYFVSLTVYPTFYPLNEKFVKEQGAKFGLESNTTLYNGPFVLNEWKHEQSFQLKKNPTYWENREVKLEEVNFNIVKDRSTAINLYETKAIDRVVLTSEFVDKYKSDSDFKTIKRPSTQFIRLNEKNQFLANKNIRKAIAMSFERENIGKVILNDGSQGIYGFVPKGLTKGPNGKDFREESGNLIKEDVKEARKYWEAGKKELGVDKIDLELLNYDTDDAKKIGEYLKGQFEKNLPGLTVSTKMQPFAQKLKLEASGDYAMSYAGWSPDYMDPMSFLEMYTTGNSQNKVNYANPTYDELIKKAKTEIDVQARWDTLLKAEKQLLDDAAIAPVYQPGKAYLQRKSITGLLEHKYGGEFSYKWVEVKN</sequence>
<evidence type="ECO:0000259" key="15">
    <source>
        <dbReference type="Pfam" id="PF00496"/>
    </source>
</evidence>
<evidence type="ECO:0000256" key="7">
    <source>
        <dbReference type="ARBA" id="ARBA00022856"/>
    </source>
</evidence>
<reference evidence="17 19" key="2">
    <citation type="submission" date="2018-08" db="EMBL/GenBank/DDBJ databases">
        <title>Bacillus clarus sp. nov. strain PS00077A.</title>
        <authorList>
            <person name="Mendez Acevedo M."/>
            <person name="Carroll L."/>
            <person name="Mukherjee M."/>
            <person name="Wiedmann M."/>
            <person name="Kovac J."/>
        </authorList>
    </citation>
    <scope>NUCLEOTIDE SEQUENCE [LARGE SCALE GENOMIC DNA]</scope>
    <source>
        <strain evidence="17 19">PS00077A</strain>
    </source>
</reference>
<evidence type="ECO:0000313" key="16">
    <source>
        <dbReference type="EMBL" id="KFN02647.1"/>
    </source>
</evidence>
<organism evidence="16 18">
    <name type="scientific">Bacillus clarus</name>
    <dbReference type="NCBI Taxonomy" id="2338372"/>
    <lineage>
        <taxon>Bacteria</taxon>
        <taxon>Bacillati</taxon>
        <taxon>Bacillota</taxon>
        <taxon>Bacilli</taxon>
        <taxon>Bacillales</taxon>
        <taxon>Bacillaceae</taxon>
        <taxon>Bacillus</taxon>
        <taxon>Bacillus cereus group</taxon>
    </lineage>
</organism>
<keyword evidence="10" id="KW-1015">Disulfide bond</keyword>
<comment type="subcellular location">
    <subcellularLocation>
        <location evidence="1">Cell membrane</location>
        <topology evidence="1">Lipid-anchor</topology>
    </subcellularLocation>
    <subcellularLocation>
        <location evidence="2">Periplasm</location>
    </subcellularLocation>
</comment>
<comment type="similarity">
    <text evidence="3">Belongs to the bacterial solute-binding protein 5 family.</text>
</comment>
<keyword evidence="6" id="KW-0574">Periplasm</keyword>
<evidence type="ECO:0000256" key="10">
    <source>
        <dbReference type="ARBA" id="ARBA00023157"/>
    </source>
</evidence>
<keyword evidence="7" id="KW-0571">Peptide transport</keyword>
<evidence type="ECO:0000256" key="12">
    <source>
        <dbReference type="ARBA" id="ARBA00063980"/>
    </source>
</evidence>
<keyword evidence="9" id="KW-0564">Palmitate</keyword>
<dbReference type="Proteomes" id="UP000264294">
    <property type="component" value="Unassembled WGS sequence"/>
</dbReference>
<keyword evidence="5 14" id="KW-0732">Signal</keyword>
<dbReference type="FunFam" id="3.90.76.10:FF:000001">
    <property type="entry name" value="Oligopeptide ABC transporter substrate-binding protein"/>
    <property type="match status" value="1"/>
</dbReference>
<proteinExistence type="inferred from homology"/>
<dbReference type="InterPro" id="IPR030678">
    <property type="entry name" value="Peptide/Ni-bd"/>
</dbReference>
<dbReference type="AlphaFoldDB" id="A0A090YWH9"/>
<dbReference type="PROSITE" id="PS51257">
    <property type="entry name" value="PROKAR_LIPOPROTEIN"/>
    <property type="match status" value="1"/>
</dbReference>
<name>A0A090YWH9_9BACI</name>
<evidence type="ECO:0000256" key="2">
    <source>
        <dbReference type="ARBA" id="ARBA00004418"/>
    </source>
</evidence>
<evidence type="ECO:0000313" key="18">
    <source>
        <dbReference type="Proteomes" id="UP000029389"/>
    </source>
</evidence>
<evidence type="ECO:0000256" key="6">
    <source>
        <dbReference type="ARBA" id="ARBA00022764"/>
    </source>
</evidence>
<dbReference type="InterPro" id="IPR000914">
    <property type="entry name" value="SBP_5_dom"/>
</dbReference>
<dbReference type="GO" id="GO:0030288">
    <property type="term" value="C:outer membrane-bounded periplasmic space"/>
    <property type="evidence" value="ECO:0007669"/>
    <property type="project" value="UniProtKB-ARBA"/>
</dbReference>
<dbReference type="Proteomes" id="UP000029389">
    <property type="component" value="Unassembled WGS sequence"/>
</dbReference>
<dbReference type="GO" id="GO:0015833">
    <property type="term" value="P:peptide transport"/>
    <property type="evidence" value="ECO:0007669"/>
    <property type="project" value="UniProtKB-KW"/>
</dbReference>
<evidence type="ECO:0000256" key="14">
    <source>
        <dbReference type="SAM" id="SignalP"/>
    </source>
</evidence>
<keyword evidence="11" id="KW-0449">Lipoprotein</keyword>
<dbReference type="PIRSF" id="PIRSF002741">
    <property type="entry name" value="MppA"/>
    <property type="match status" value="1"/>
</dbReference>
<evidence type="ECO:0000256" key="11">
    <source>
        <dbReference type="ARBA" id="ARBA00023288"/>
    </source>
</evidence>
<dbReference type="FunFam" id="3.10.105.10:FF:000001">
    <property type="entry name" value="Oligopeptide ABC transporter, oligopeptide-binding protein"/>
    <property type="match status" value="1"/>
</dbReference>
<feature type="chain" id="PRO_5038894278" description="Periplasmic oligopeptide-binding protein OppA" evidence="14">
    <location>
        <begin position="20"/>
        <end position="544"/>
    </location>
</feature>
<evidence type="ECO:0000256" key="9">
    <source>
        <dbReference type="ARBA" id="ARBA00023139"/>
    </source>
</evidence>
<dbReference type="PATRIC" id="fig|1405.8.peg.3760"/>
<dbReference type="eggNOG" id="COG4166">
    <property type="taxonomic scope" value="Bacteria"/>
</dbReference>
<dbReference type="GO" id="GO:0043190">
    <property type="term" value="C:ATP-binding cassette (ABC) transporter complex"/>
    <property type="evidence" value="ECO:0007669"/>
    <property type="project" value="InterPro"/>
</dbReference>
<evidence type="ECO:0000313" key="17">
    <source>
        <dbReference type="EMBL" id="RFT64844.1"/>
    </source>
</evidence>
<dbReference type="CDD" id="cd08504">
    <property type="entry name" value="PBP2_OppA"/>
    <property type="match status" value="1"/>
</dbReference>
<keyword evidence="19" id="KW-1185">Reference proteome</keyword>
<evidence type="ECO:0000256" key="8">
    <source>
        <dbReference type="ARBA" id="ARBA00022927"/>
    </source>
</evidence>
<dbReference type="Gene3D" id="3.90.76.10">
    <property type="entry name" value="Dipeptide-binding Protein, Domain 1"/>
    <property type="match status" value="1"/>
</dbReference>
<protein>
    <recommendedName>
        <fullName evidence="13">Periplasmic oligopeptide-binding protein OppA</fullName>
    </recommendedName>
</protein>
<evidence type="ECO:0000256" key="1">
    <source>
        <dbReference type="ARBA" id="ARBA00004193"/>
    </source>
</evidence>
<feature type="signal peptide" evidence="14">
    <location>
        <begin position="1"/>
        <end position="19"/>
    </location>
</feature>
<dbReference type="InterPro" id="IPR039424">
    <property type="entry name" value="SBP_5"/>
</dbReference>
<reference evidence="16 18" key="1">
    <citation type="submission" date="2014-04" db="EMBL/GenBank/DDBJ databases">
        <authorList>
            <person name="Bishop-Lilly K.A."/>
            <person name="Broomall S.M."/>
            <person name="Chain P.S."/>
            <person name="Chertkov O."/>
            <person name="Coyne S.R."/>
            <person name="Daligault H.E."/>
            <person name="Davenport K.W."/>
            <person name="Erkkila T."/>
            <person name="Frey K.G."/>
            <person name="Gibbons H.S."/>
            <person name="Gu W."/>
            <person name="Jaissle J."/>
            <person name="Johnson S.L."/>
            <person name="Koroleva G.I."/>
            <person name="Ladner J.T."/>
            <person name="Lo C.-C."/>
            <person name="Minogue T.D."/>
            <person name="Munk C."/>
            <person name="Palacios G.F."/>
            <person name="Redden C.L."/>
            <person name="Rosenzweig C.N."/>
            <person name="Scholz M.B."/>
            <person name="Teshima H."/>
            <person name="Xu Y."/>
        </authorList>
    </citation>
    <scope>NUCLEOTIDE SEQUENCE [LARGE SCALE GENOMIC DNA]</scope>
    <source>
        <strain evidence="16 18">BHP</strain>
    </source>
</reference>
<dbReference type="EMBL" id="QVOD01000032">
    <property type="protein sequence ID" value="RFT64844.1"/>
    <property type="molecule type" value="Genomic_DNA"/>
</dbReference>
<dbReference type="PANTHER" id="PTHR30290">
    <property type="entry name" value="PERIPLASMIC BINDING COMPONENT OF ABC TRANSPORTER"/>
    <property type="match status" value="1"/>
</dbReference>
<evidence type="ECO:0000256" key="4">
    <source>
        <dbReference type="ARBA" id="ARBA00022448"/>
    </source>
</evidence>
<evidence type="ECO:0000256" key="13">
    <source>
        <dbReference type="ARBA" id="ARBA00072558"/>
    </source>
</evidence>
<dbReference type="PANTHER" id="PTHR30290:SF10">
    <property type="entry name" value="PERIPLASMIC OLIGOPEPTIDE-BINDING PROTEIN-RELATED"/>
    <property type="match status" value="1"/>
</dbReference>
<dbReference type="EMBL" id="JMQC01000008">
    <property type="protein sequence ID" value="KFN02647.1"/>
    <property type="molecule type" value="Genomic_DNA"/>
</dbReference>
<comment type="caution">
    <text evidence="16">The sequence shown here is derived from an EMBL/GenBank/DDBJ whole genome shotgun (WGS) entry which is preliminary data.</text>
</comment>
<dbReference type="FunFam" id="3.40.190.10:FF:000018">
    <property type="entry name" value="Oligopeptide ABC transporter, oligopeptide-binding protein"/>
    <property type="match status" value="1"/>
</dbReference>
<dbReference type="RefSeq" id="WP_042982462.1">
    <property type="nucleotide sequence ID" value="NZ_JMQC01000008.1"/>
</dbReference>
<accession>A0A090YWH9</accession>
<feature type="domain" description="Solute-binding protein family 5" evidence="15">
    <location>
        <begin position="83"/>
        <end position="464"/>
    </location>
</feature>
<dbReference type="SUPFAM" id="SSF53850">
    <property type="entry name" value="Periplasmic binding protein-like II"/>
    <property type="match status" value="1"/>
</dbReference>
<keyword evidence="8" id="KW-0653">Protein transport</keyword>
<evidence type="ECO:0000256" key="5">
    <source>
        <dbReference type="ARBA" id="ARBA00022729"/>
    </source>
</evidence>
<dbReference type="GO" id="GO:0015031">
    <property type="term" value="P:protein transport"/>
    <property type="evidence" value="ECO:0007669"/>
    <property type="project" value="UniProtKB-KW"/>
</dbReference>
<dbReference type="Gene3D" id="3.10.105.10">
    <property type="entry name" value="Dipeptide-binding Protein, Domain 3"/>
    <property type="match status" value="1"/>
</dbReference>